<keyword evidence="1" id="KW-0812">Transmembrane</keyword>
<name>A0A7Y9C4F4_9FLAO</name>
<sequence>MDECQKQFLLAEYTSISEHFRSYQMNRLNIVLLSIPAVGAIMLNCYEKEHQVRIISVVLLYILLCLLITLDSVFMKRLRNYTRRLAQIEKEFKVIGYSTQRINDVRNNHKDATTKSFRIIFHLINWTILFYSLLTLIKVREFVIKIFEFEKYVLDRIFPTIIVFLSLLFYVIIVKQLDTKRLSSSIDHNDKPDTQAVPLGKILKKITPAFLKAK</sequence>
<organism evidence="2 3">
    <name type="scientific">Flavobacterium agri</name>
    <dbReference type="NCBI Taxonomy" id="2743471"/>
    <lineage>
        <taxon>Bacteria</taxon>
        <taxon>Pseudomonadati</taxon>
        <taxon>Bacteroidota</taxon>
        <taxon>Flavobacteriia</taxon>
        <taxon>Flavobacteriales</taxon>
        <taxon>Flavobacteriaceae</taxon>
        <taxon>Flavobacterium</taxon>
    </lineage>
</organism>
<feature type="transmembrane region" description="Helical" evidence="1">
    <location>
        <begin position="52"/>
        <end position="74"/>
    </location>
</feature>
<keyword evidence="3" id="KW-1185">Reference proteome</keyword>
<feature type="transmembrane region" description="Helical" evidence="1">
    <location>
        <begin position="119"/>
        <end position="137"/>
    </location>
</feature>
<comment type="caution">
    <text evidence="2">The sequence shown here is derived from an EMBL/GenBank/DDBJ whole genome shotgun (WGS) entry which is preliminary data.</text>
</comment>
<keyword evidence="1" id="KW-1133">Transmembrane helix</keyword>
<proteinExistence type="predicted"/>
<dbReference type="Proteomes" id="UP000535020">
    <property type="component" value="Unassembled WGS sequence"/>
</dbReference>
<protein>
    <submittedName>
        <fullName evidence="2">Uncharacterized protein</fullName>
    </submittedName>
</protein>
<gene>
    <name evidence="2" type="ORF">HZF10_02905</name>
</gene>
<feature type="transmembrane region" description="Helical" evidence="1">
    <location>
        <begin position="157"/>
        <end position="174"/>
    </location>
</feature>
<keyword evidence="1" id="KW-0472">Membrane</keyword>
<reference evidence="2 3" key="1">
    <citation type="submission" date="2020-07" db="EMBL/GenBank/DDBJ databases">
        <authorList>
            <person name="Sun Q."/>
        </authorList>
    </citation>
    <scope>NUCLEOTIDE SEQUENCE [LARGE SCALE GENOMIC DNA]</scope>
    <source>
        <strain evidence="2 3">MAH-1</strain>
    </source>
</reference>
<evidence type="ECO:0000313" key="3">
    <source>
        <dbReference type="Proteomes" id="UP000535020"/>
    </source>
</evidence>
<feature type="transmembrane region" description="Helical" evidence="1">
    <location>
        <begin position="28"/>
        <end position="46"/>
    </location>
</feature>
<evidence type="ECO:0000256" key="1">
    <source>
        <dbReference type="SAM" id="Phobius"/>
    </source>
</evidence>
<accession>A0A7Y9C4F4</accession>
<evidence type="ECO:0000313" key="2">
    <source>
        <dbReference type="EMBL" id="NYA69855.1"/>
    </source>
</evidence>
<dbReference type="RefSeq" id="WP_176004676.1">
    <property type="nucleotide sequence ID" value="NZ_JABWMI010000005.1"/>
</dbReference>
<dbReference type="AlphaFoldDB" id="A0A7Y9C4F4"/>
<dbReference type="EMBL" id="JACBJI010000001">
    <property type="protein sequence ID" value="NYA69855.1"/>
    <property type="molecule type" value="Genomic_DNA"/>
</dbReference>